<evidence type="ECO:0000256" key="6">
    <source>
        <dbReference type="ARBA" id="ARBA00022694"/>
    </source>
</evidence>
<evidence type="ECO:0000256" key="10">
    <source>
        <dbReference type="ARBA" id="ARBA00022833"/>
    </source>
</evidence>
<comment type="similarity">
    <text evidence="4">Belongs to the PPR family. P subfamily.</text>
</comment>
<sequence length="453" mass="51634">MKGNSDRPYRFEVGMMLRMLGAGADINIAKSLLTYVAVDTGTVPYELLLKYLTFCVNGGHWAEMYDVYDIMKSQFRTLDTGACSLLIKGFSKTERWREALVLLENINKTITPSSRNYADTIGAAVQHSSSGTAWTLYSQLLDKGVSPTLDIWKHLFEGGIADHDHDEKLLSLLQHMRDNQMYPDETLANVIRKWFECRPGQKWTGGVCIVTPSGVCRNCSSELESIELTEEDYADLKNSVMKNVIEGKDVFKKTTPEELESFKHFVSKRPPFDVVIDGLNVANVTAKGNQSETLLAVVSEFSQQGLSILVLGRKHMLNSTQSWKRHHMNQIQQKAHCFFTANISEDDPFLLYATLNSGNHCNFVSRDLMRDHKACLPDGRTRRLFFKWQRGHQLVLSSVDPGRKVRLQKIQSYDTIIQTNTNTWHIPYDEEGVERCTYEVPQKWLCLTDQTDK</sequence>
<keyword evidence="7" id="KW-0540">Nuclease</keyword>
<dbReference type="EC" id="3.1.26.5" evidence="5"/>
<comment type="catalytic activity">
    <reaction evidence="1">
        <text>Endonucleolytic cleavage of RNA, removing 5'-extranucleotides from tRNA precursor.</text>
        <dbReference type="EC" id="3.1.26.5"/>
    </reaction>
</comment>
<dbReference type="GO" id="GO:0004526">
    <property type="term" value="F:ribonuclease P activity"/>
    <property type="evidence" value="ECO:0007669"/>
    <property type="project" value="UniProtKB-EC"/>
</dbReference>
<evidence type="ECO:0000256" key="13">
    <source>
        <dbReference type="ARBA" id="ARBA00023128"/>
    </source>
</evidence>
<evidence type="ECO:0000259" key="16">
    <source>
        <dbReference type="Pfam" id="PF16953"/>
    </source>
</evidence>
<keyword evidence="18" id="KW-1185">Reference proteome</keyword>
<dbReference type="EMBL" id="JBHFQA010000005">
    <property type="protein sequence ID" value="KAL2099279.1"/>
    <property type="molecule type" value="Genomic_DNA"/>
</dbReference>
<dbReference type="InterPro" id="IPR033495">
    <property type="entry name" value="MRPP3_PIN_dom"/>
</dbReference>
<evidence type="ECO:0000256" key="14">
    <source>
        <dbReference type="ARBA" id="ARBA00044536"/>
    </source>
</evidence>
<evidence type="ECO:0000256" key="5">
    <source>
        <dbReference type="ARBA" id="ARBA00012179"/>
    </source>
</evidence>
<comment type="cofactor">
    <cofactor evidence="2">
        <name>Mg(2+)</name>
        <dbReference type="ChEBI" id="CHEBI:18420"/>
    </cofactor>
</comment>
<evidence type="ECO:0000256" key="2">
    <source>
        <dbReference type="ARBA" id="ARBA00001946"/>
    </source>
</evidence>
<dbReference type="Proteomes" id="UP001591681">
    <property type="component" value="Unassembled WGS sequence"/>
</dbReference>
<evidence type="ECO:0000313" key="17">
    <source>
        <dbReference type="EMBL" id="KAL2099279.1"/>
    </source>
</evidence>
<keyword evidence="6" id="KW-0819">tRNA processing</keyword>
<dbReference type="Gene3D" id="1.25.40.10">
    <property type="entry name" value="Tetratricopeptide repeat domain"/>
    <property type="match status" value="1"/>
</dbReference>
<dbReference type="CDD" id="cd18718">
    <property type="entry name" value="PIN_PRORP"/>
    <property type="match status" value="1"/>
</dbReference>
<proteinExistence type="inferred from homology"/>
<evidence type="ECO:0000256" key="9">
    <source>
        <dbReference type="ARBA" id="ARBA00022801"/>
    </source>
</evidence>
<dbReference type="Gene3D" id="3.40.50.11980">
    <property type="match status" value="1"/>
</dbReference>
<protein>
    <recommendedName>
        <fullName evidence="14">Mitochondrial ribonuclease P catalytic subunit</fullName>
        <ecNumber evidence="5">3.1.26.5</ecNumber>
    </recommendedName>
    <alternativeName>
        <fullName evidence="15">Mitochondrial ribonuclease P protein 3</fullName>
    </alternativeName>
</protein>
<evidence type="ECO:0000256" key="1">
    <source>
        <dbReference type="ARBA" id="ARBA00000928"/>
    </source>
</evidence>
<dbReference type="Pfam" id="PF16953">
    <property type="entry name" value="PRORP"/>
    <property type="match status" value="1"/>
</dbReference>
<keyword evidence="11" id="KW-0460">Magnesium</keyword>
<dbReference type="FunFam" id="1.25.40.10:FF:001403">
    <property type="entry name" value="Mitochondrial ribonuclease P protein 3-like Protein"/>
    <property type="match status" value="1"/>
</dbReference>
<evidence type="ECO:0000313" key="18">
    <source>
        <dbReference type="Proteomes" id="UP001591681"/>
    </source>
</evidence>
<reference evidence="17 18" key="1">
    <citation type="submission" date="2024-09" db="EMBL/GenBank/DDBJ databases">
        <title>A chromosome-level genome assembly of Gray's grenadier anchovy, Coilia grayii.</title>
        <authorList>
            <person name="Fu Z."/>
        </authorList>
    </citation>
    <scope>NUCLEOTIDE SEQUENCE [LARGE SCALE GENOMIC DNA]</scope>
    <source>
        <strain evidence="17">G4</strain>
        <tissue evidence="17">Muscle</tissue>
    </source>
</reference>
<organism evidence="17 18">
    <name type="scientific">Coilia grayii</name>
    <name type="common">Gray's grenadier anchovy</name>
    <dbReference type="NCBI Taxonomy" id="363190"/>
    <lineage>
        <taxon>Eukaryota</taxon>
        <taxon>Metazoa</taxon>
        <taxon>Chordata</taxon>
        <taxon>Craniata</taxon>
        <taxon>Vertebrata</taxon>
        <taxon>Euteleostomi</taxon>
        <taxon>Actinopterygii</taxon>
        <taxon>Neopterygii</taxon>
        <taxon>Teleostei</taxon>
        <taxon>Clupei</taxon>
        <taxon>Clupeiformes</taxon>
        <taxon>Clupeoidei</taxon>
        <taxon>Engraulidae</taxon>
        <taxon>Coilinae</taxon>
        <taxon>Coilia</taxon>
    </lineage>
</organism>
<gene>
    <name evidence="17" type="ORF">ACEWY4_005759</name>
</gene>
<dbReference type="PANTHER" id="PTHR13547:SF1">
    <property type="entry name" value="MITOCHONDRIAL RIBONUCLEASE P CATALYTIC SUBUNIT"/>
    <property type="match status" value="1"/>
</dbReference>
<dbReference type="GO" id="GO:0008033">
    <property type="term" value="P:tRNA processing"/>
    <property type="evidence" value="ECO:0007669"/>
    <property type="project" value="UniProtKB-KW"/>
</dbReference>
<evidence type="ECO:0000256" key="7">
    <source>
        <dbReference type="ARBA" id="ARBA00022722"/>
    </source>
</evidence>
<dbReference type="GO" id="GO:0046872">
    <property type="term" value="F:metal ion binding"/>
    <property type="evidence" value="ECO:0007669"/>
    <property type="project" value="UniProtKB-KW"/>
</dbReference>
<evidence type="ECO:0000256" key="11">
    <source>
        <dbReference type="ARBA" id="ARBA00022842"/>
    </source>
</evidence>
<dbReference type="InterPro" id="IPR011990">
    <property type="entry name" value="TPR-like_helical_dom_sf"/>
</dbReference>
<evidence type="ECO:0000256" key="12">
    <source>
        <dbReference type="ARBA" id="ARBA00022946"/>
    </source>
</evidence>
<evidence type="ECO:0000256" key="15">
    <source>
        <dbReference type="ARBA" id="ARBA00044559"/>
    </source>
</evidence>
<keyword evidence="10" id="KW-0862">Zinc</keyword>
<evidence type="ECO:0000256" key="8">
    <source>
        <dbReference type="ARBA" id="ARBA00022723"/>
    </source>
</evidence>
<keyword evidence="8" id="KW-0479">Metal-binding</keyword>
<evidence type="ECO:0000256" key="3">
    <source>
        <dbReference type="ARBA" id="ARBA00004173"/>
    </source>
</evidence>
<comment type="subcellular location">
    <subcellularLocation>
        <location evidence="3">Mitochondrion</location>
    </subcellularLocation>
</comment>
<accession>A0ABD1KJD4</accession>
<dbReference type="PANTHER" id="PTHR13547">
    <property type="match status" value="1"/>
</dbReference>
<dbReference type="GO" id="GO:0005739">
    <property type="term" value="C:mitochondrion"/>
    <property type="evidence" value="ECO:0007669"/>
    <property type="project" value="UniProtKB-SubCell"/>
</dbReference>
<name>A0ABD1KJD4_9TELE</name>
<dbReference type="InterPro" id="IPR031595">
    <property type="entry name" value="PRORP_C"/>
</dbReference>
<keyword evidence="9" id="KW-0378">Hydrolase</keyword>
<dbReference type="FunFam" id="3.40.50.11980:FF:000003">
    <property type="entry name" value="Mitochondrial ribonuclease P catalytic subunit"/>
    <property type="match status" value="1"/>
</dbReference>
<keyword evidence="13" id="KW-0496">Mitochondrion</keyword>
<dbReference type="AlphaFoldDB" id="A0ABD1KJD4"/>
<feature type="domain" description="PRORP" evidence="16">
    <location>
        <begin position="212"/>
        <end position="446"/>
    </location>
</feature>
<comment type="caution">
    <text evidence="17">The sequence shown here is derived from an EMBL/GenBank/DDBJ whole genome shotgun (WGS) entry which is preliminary data.</text>
</comment>
<keyword evidence="12" id="KW-0809">Transit peptide</keyword>
<evidence type="ECO:0000256" key="4">
    <source>
        <dbReference type="ARBA" id="ARBA00007626"/>
    </source>
</evidence>